<organism evidence="2 3">
    <name type="scientific">Candidatus Tenderia electrophaga</name>
    <dbReference type="NCBI Taxonomy" id="1748243"/>
    <lineage>
        <taxon>Bacteria</taxon>
        <taxon>Pseudomonadati</taxon>
        <taxon>Pseudomonadota</taxon>
        <taxon>Gammaproteobacteria</taxon>
        <taxon>Candidatus Tenderiales</taxon>
        <taxon>Candidatus Tenderiaceae</taxon>
        <taxon>Candidatus Tenderia</taxon>
    </lineage>
</organism>
<evidence type="ECO:0000313" key="2">
    <source>
        <dbReference type="EMBL" id="ALP54967.1"/>
    </source>
</evidence>
<geneLocation type="plasmid" evidence="2 3">
    <name>unnamed</name>
</geneLocation>
<proteinExistence type="predicted"/>
<evidence type="ECO:0000256" key="1">
    <source>
        <dbReference type="SAM" id="MobiDB-lite"/>
    </source>
</evidence>
<reference evidence="2" key="1">
    <citation type="submission" date="2015-10" db="EMBL/GenBank/DDBJ databases">
        <title>Description of Candidatus Tenderia electrophaga gen. nov, sp. nov., an Uncultivated Electroautotroph from a Biocathode Enrichment.</title>
        <authorList>
            <person name="Eddie B.J."/>
            <person name="Malanoski A.P."/>
            <person name="Wang Z."/>
            <person name="Hall R.J."/>
            <person name="Oh S.D."/>
            <person name="Heiner C."/>
            <person name="Lin B."/>
            <person name="Strycharz-Glaven S.M."/>
        </authorList>
    </citation>
    <scope>NUCLEOTIDE SEQUENCE [LARGE SCALE GENOMIC DNA]</scope>
    <source>
        <strain evidence="2">NRL1</strain>
        <plasmid evidence="2">unnamed</plasmid>
    </source>
</reference>
<protein>
    <submittedName>
        <fullName evidence="2">Uncharacterized protein</fullName>
    </submittedName>
</protein>
<dbReference type="Gene3D" id="2.40.128.260">
    <property type="entry name" value="Type IV secretion system, VirB10/TraB/TrbI"/>
    <property type="match status" value="1"/>
</dbReference>
<keyword evidence="2" id="KW-0614">Plasmid</keyword>
<evidence type="ECO:0000313" key="3">
    <source>
        <dbReference type="Proteomes" id="UP000055136"/>
    </source>
</evidence>
<dbReference type="EMBL" id="CP013100">
    <property type="protein sequence ID" value="ALP54967.1"/>
    <property type="molecule type" value="Genomic_DNA"/>
</dbReference>
<keyword evidence="3" id="KW-1185">Reference proteome</keyword>
<sequence>MLGSLLLAAMAPASAERLLTVDELRQLAGDADRVHREKRARIQGGDLSQLLPQVQREDGTAPPSKVSKEIATPPVPDAVVIQTQESPRVTKYSKPKAIRSRRETERTVSSPESAAEAAPEPASAKVNPFEYVPPPRTRATDETVYTDAVIVDELEYGIRIGTWIDVEMLRNISSAEPGMVAFRVDQPVAGRYRTLEAGTELFAEKIFNGATQRLELMVTRGVTSYGEEFAIRGQVYDMQKVSGLDGIVKKKALVKGSVQSGLLAATRTALGMVAQEGPVGAGAVTAADVVISEGEGAVAEQLQDEYVIYVSSREARLFITEAF</sequence>
<name>A0A0S2TII9_9GAMM</name>
<gene>
    <name evidence="2" type="ORF">Tel_17070</name>
</gene>
<dbReference type="AlphaFoldDB" id="A0A0S2TII9"/>
<dbReference type="InterPro" id="IPR042217">
    <property type="entry name" value="T4SS_VirB10/TrbI"/>
</dbReference>
<dbReference type="KEGG" id="tee:Tel_17070"/>
<feature type="region of interest" description="Disordered" evidence="1">
    <location>
        <begin position="85"/>
        <end position="135"/>
    </location>
</feature>
<feature type="compositionally biased region" description="Low complexity" evidence="1">
    <location>
        <begin position="107"/>
        <end position="124"/>
    </location>
</feature>
<feature type="region of interest" description="Disordered" evidence="1">
    <location>
        <begin position="38"/>
        <end position="70"/>
    </location>
</feature>
<accession>A0A0S2TII9</accession>
<dbReference type="Proteomes" id="UP000055136">
    <property type="component" value="Plasmid unnamed"/>
</dbReference>